<sequence length="218" mass="25485">MPGLGKTTVAKKLYFDILTDVTGVDARQSYSGSTESGLANRVRKSLKQQKYLIVLDDIWSIEAWDRIKDAFPDDNKGSRIIFTSRIHNLVSQAKVNRISLSLRPLSDEQSWDLLKGKLSQNIDFFLDDELSKTEDHEYGQLEHLEILSRPNLDSGTEMNELLRRLPRLRKLKFRLLENDSSKWIRHQRFQYVRFSINLQLMFKFLEELNNTIDIPAKK</sequence>
<dbReference type="AlphaFoldDB" id="A0AAV1CW65"/>
<dbReference type="GO" id="GO:0098542">
    <property type="term" value="P:defense response to other organism"/>
    <property type="evidence" value="ECO:0007669"/>
    <property type="project" value="TreeGrafter"/>
</dbReference>
<evidence type="ECO:0000259" key="1">
    <source>
        <dbReference type="Pfam" id="PF00931"/>
    </source>
</evidence>
<organism evidence="2 3">
    <name type="scientific">Oldenlandia corymbosa var. corymbosa</name>
    <dbReference type="NCBI Taxonomy" id="529605"/>
    <lineage>
        <taxon>Eukaryota</taxon>
        <taxon>Viridiplantae</taxon>
        <taxon>Streptophyta</taxon>
        <taxon>Embryophyta</taxon>
        <taxon>Tracheophyta</taxon>
        <taxon>Spermatophyta</taxon>
        <taxon>Magnoliopsida</taxon>
        <taxon>eudicotyledons</taxon>
        <taxon>Gunneridae</taxon>
        <taxon>Pentapetalae</taxon>
        <taxon>asterids</taxon>
        <taxon>lamiids</taxon>
        <taxon>Gentianales</taxon>
        <taxon>Rubiaceae</taxon>
        <taxon>Rubioideae</taxon>
        <taxon>Spermacoceae</taxon>
        <taxon>Hedyotis-Oldenlandia complex</taxon>
        <taxon>Oldenlandia</taxon>
    </lineage>
</organism>
<accession>A0AAV1CW65</accession>
<dbReference type="Pfam" id="PF00931">
    <property type="entry name" value="NB-ARC"/>
    <property type="match status" value="1"/>
</dbReference>
<dbReference type="PANTHER" id="PTHR23155">
    <property type="entry name" value="DISEASE RESISTANCE PROTEIN RP"/>
    <property type="match status" value="1"/>
</dbReference>
<dbReference type="PANTHER" id="PTHR23155:SF1228">
    <property type="entry name" value="NB-ARC DOMAIN CONTAINING PROTEIN, EXPRESSED"/>
    <property type="match status" value="1"/>
</dbReference>
<name>A0AAV1CW65_OLDCO</name>
<keyword evidence="3" id="KW-1185">Reference proteome</keyword>
<dbReference type="InterPro" id="IPR044974">
    <property type="entry name" value="Disease_R_plants"/>
</dbReference>
<evidence type="ECO:0000313" key="3">
    <source>
        <dbReference type="Proteomes" id="UP001161247"/>
    </source>
</evidence>
<dbReference type="Proteomes" id="UP001161247">
    <property type="component" value="Chromosome 3"/>
</dbReference>
<evidence type="ECO:0000313" key="2">
    <source>
        <dbReference type="EMBL" id="CAI9099210.1"/>
    </source>
</evidence>
<feature type="domain" description="NB-ARC" evidence="1">
    <location>
        <begin position="5"/>
        <end position="119"/>
    </location>
</feature>
<gene>
    <name evidence="2" type="ORF">OLC1_LOCUS9272</name>
</gene>
<reference evidence="2" key="1">
    <citation type="submission" date="2023-03" db="EMBL/GenBank/DDBJ databases">
        <authorList>
            <person name="Julca I."/>
        </authorList>
    </citation>
    <scope>NUCLEOTIDE SEQUENCE</scope>
</reference>
<dbReference type="InterPro" id="IPR027417">
    <property type="entry name" value="P-loop_NTPase"/>
</dbReference>
<dbReference type="InterPro" id="IPR002182">
    <property type="entry name" value="NB-ARC"/>
</dbReference>
<dbReference type="SUPFAM" id="SSF52540">
    <property type="entry name" value="P-loop containing nucleoside triphosphate hydrolases"/>
    <property type="match status" value="1"/>
</dbReference>
<proteinExistence type="predicted"/>
<dbReference type="EMBL" id="OX459120">
    <property type="protein sequence ID" value="CAI9099210.1"/>
    <property type="molecule type" value="Genomic_DNA"/>
</dbReference>
<dbReference type="GO" id="GO:0043531">
    <property type="term" value="F:ADP binding"/>
    <property type="evidence" value="ECO:0007669"/>
    <property type="project" value="InterPro"/>
</dbReference>
<protein>
    <submittedName>
        <fullName evidence="2">OLC1v1035995C1</fullName>
    </submittedName>
</protein>
<dbReference type="Gene3D" id="3.40.50.300">
    <property type="entry name" value="P-loop containing nucleotide triphosphate hydrolases"/>
    <property type="match status" value="1"/>
</dbReference>